<sequence length="334" mass="37680">MVQWHNGIAQLTIPTPFAVGDVHVYVIKDEKNTLVDTGPKTKGAWKALKDQLAEIDLEPRDIDQIVLTHHHPDHSGLIEQFGRADILGFKEGERFLLREEAFMEYHDSFYETFFREMGLPQSYFVLIEKMREPLQALGKRGIDRELKAGGQLPYAHDWTVLPTPGHSQGHLSLYRKLDGMLIGGDLLLAKISSNPLIEPPFSVKQERPIPQLQYNESLKSLLAIPISSVLPGHGPIVLDAHSLISQRLAKQHERALHVKSLLAENPDTAFNLCVKLFPSVYRKQLGLTLSETMGQLDYLLAAGEIERSHKSGDAWIYKALTTAKEPLYEEEVNR</sequence>
<feature type="domain" description="Metallo-beta-lactamase" evidence="1">
    <location>
        <begin position="21"/>
        <end position="233"/>
    </location>
</feature>
<reference evidence="2 3" key="1">
    <citation type="submission" date="2018-02" db="EMBL/GenBank/DDBJ databases">
        <title>Jeotgalibacillus proteolyticum sp. nov. a protease producing bacterium isolated from ocean sediments of Laizhou Bay.</title>
        <authorList>
            <person name="Li Y."/>
        </authorList>
    </citation>
    <scope>NUCLEOTIDE SEQUENCE [LARGE SCALE GENOMIC DNA]</scope>
    <source>
        <strain evidence="2 3">22-7</strain>
    </source>
</reference>
<accession>A0A2S5GEJ0</accession>
<dbReference type="InterPro" id="IPR001279">
    <property type="entry name" value="Metallo-B-lactamas"/>
</dbReference>
<dbReference type="PANTHER" id="PTHR23131">
    <property type="entry name" value="ENDORIBONUCLEASE LACTB2"/>
    <property type="match status" value="1"/>
</dbReference>
<dbReference type="Pfam" id="PF00753">
    <property type="entry name" value="Lactamase_B"/>
    <property type="match status" value="1"/>
</dbReference>
<evidence type="ECO:0000313" key="3">
    <source>
        <dbReference type="Proteomes" id="UP000239047"/>
    </source>
</evidence>
<dbReference type="InterPro" id="IPR036866">
    <property type="entry name" value="RibonucZ/Hydroxyglut_hydro"/>
</dbReference>
<dbReference type="RefSeq" id="WP_104056822.1">
    <property type="nucleotide sequence ID" value="NZ_PREZ01000002.1"/>
</dbReference>
<comment type="caution">
    <text evidence="2">The sequence shown here is derived from an EMBL/GenBank/DDBJ whole genome shotgun (WGS) entry which is preliminary data.</text>
</comment>
<dbReference type="GO" id="GO:0016787">
    <property type="term" value="F:hydrolase activity"/>
    <property type="evidence" value="ECO:0007669"/>
    <property type="project" value="UniProtKB-KW"/>
</dbReference>
<dbReference type="AlphaFoldDB" id="A0A2S5GEJ0"/>
<dbReference type="SUPFAM" id="SSF56281">
    <property type="entry name" value="Metallo-hydrolase/oxidoreductase"/>
    <property type="match status" value="1"/>
</dbReference>
<name>A0A2S5GEJ0_9BACL</name>
<dbReference type="InterPro" id="IPR050662">
    <property type="entry name" value="Sec-metab_biosynth-thioest"/>
</dbReference>
<dbReference type="Proteomes" id="UP000239047">
    <property type="component" value="Unassembled WGS sequence"/>
</dbReference>
<protein>
    <submittedName>
        <fullName evidence="2">MBL fold metallo-hydrolase</fullName>
    </submittedName>
</protein>
<gene>
    <name evidence="2" type="ORF">C4B60_04505</name>
</gene>
<dbReference type="OrthoDB" id="2971563at2"/>
<keyword evidence="2" id="KW-0378">Hydrolase</keyword>
<dbReference type="PANTHER" id="PTHR23131:SF4">
    <property type="entry name" value="METALLO-BETA-LACTAMASE SUPERFAMILY POTEIN"/>
    <property type="match status" value="1"/>
</dbReference>
<keyword evidence="3" id="KW-1185">Reference proteome</keyword>
<dbReference type="SMART" id="SM00849">
    <property type="entry name" value="Lactamase_B"/>
    <property type="match status" value="1"/>
</dbReference>
<organism evidence="2 3">
    <name type="scientific">Jeotgalibacillus proteolyticus</name>
    <dbReference type="NCBI Taxonomy" id="2082395"/>
    <lineage>
        <taxon>Bacteria</taxon>
        <taxon>Bacillati</taxon>
        <taxon>Bacillota</taxon>
        <taxon>Bacilli</taxon>
        <taxon>Bacillales</taxon>
        <taxon>Caryophanaceae</taxon>
        <taxon>Jeotgalibacillus</taxon>
    </lineage>
</organism>
<dbReference type="EMBL" id="PREZ01000002">
    <property type="protein sequence ID" value="PPA71331.1"/>
    <property type="molecule type" value="Genomic_DNA"/>
</dbReference>
<evidence type="ECO:0000259" key="1">
    <source>
        <dbReference type="SMART" id="SM00849"/>
    </source>
</evidence>
<evidence type="ECO:0000313" key="2">
    <source>
        <dbReference type="EMBL" id="PPA71331.1"/>
    </source>
</evidence>
<dbReference type="Gene3D" id="3.60.15.10">
    <property type="entry name" value="Ribonuclease Z/Hydroxyacylglutathione hydrolase-like"/>
    <property type="match status" value="1"/>
</dbReference>
<proteinExistence type="predicted"/>